<name>A0AAX3YSL3_RHOOP</name>
<dbReference type="PROSITE" id="PS51502">
    <property type="entry name" value="S_R_A_B_BARREL"/>
    <property type="match status" value="1"/>
</dbReference>
<dbReference type="AlphaFoldDB" id="A0AAX3YSL3"/>
<accession>A0AAX3YSL3</accession>
<keyword evidence="4" id="KW-1185">Reference proteome</keyword>
<protein>
    <submittedName>
        <fullName evidence="3">Dabb family protein</fullName>
    </submittedName>
</protein>
<proteinExistence type="predicted"/>
<dbReference type="EMBL" id="JAPWIS010000018">
    <property type="protein sequence ID" value="MCZ4587876.1"/>
    <property type="molecule type" value="Genomic_DNA"/>
</dbReference>
<dbReference type="InterPro" id="IPR011008">
    <property type="entry name" value="Dimeric_a/b-barrel"/>
</dbReference>
<dbReference type="EMBL" id="CP130953">
    <property type="protein sequence ID" value="WLF51139.1"/>
    <property type="molecule type" value="Genomic_DNA"/>
</dbReference>
<sequence>MKDGNADYAVSATFDGIDEFRAYLTHPDHVRFADEFVSAMAETYSSVQVEFSS</sequence>
<evidence type="ECO:0000313" key="5">
    <source>
        <dbReference type="Proteomes" id="UP001231166"/>
    </source>
</evidence>
<feature type="domain" description="Stress-response A/B barrel" evidence="1">
    <location>
        <begin position="1"/>
        <end position="49"/>
    </location>
</feature>
<dbReference type="InterPro" id="IPR013097">
    <property type="entry name" value="Dabb"/>
</dbReference>
<organism evidence="3 5">
    <name type="scientific">Rhodococcus opacus</name>
    <name type="common">Nocardia opaca</name>
    <dbReference type="NCBI Taxonomy" id="37919"/>
    <lineage>
        <taxon>Bacteria</taxon>
        <taxon>Bacillati</taxon>
        <taxon>Actinomycetota</taxon>
        <taxon>Actinomycetes</taxon>
        <taxon>Mycobacteriales</taxon>
        <taxon>Nocardiaceae</taxon>
        <taxon>Rhodococcus</taxon>
    </lineage>
</organism>
<reference evidence="3" key="2">
    <citation type="submission" date="2023-07" db="EMBL/GenBank/DDBJ databases">
        <title>Genomic analysis of Rhodococcus opacus VOC-14 with glycol ethers degradation activity.</title>
        <authorList>
            <person name="Narkevich D.A."/>
            <person name="Hlushen A.M."/>
            <person name="Akhremchuk A.E."/>
            <person name="Sikolenko M.A."/>
            <person name="Valentovich L.N."/>
        </authorList>
    </citation>
    <scope>NUCLEOTIDE SEQUENCE</scope>
    <source>
        <strain evidence="3">VOC-14</strain>
    </source>
</reference>
<evidence type="ECO:0000259" key="1">
    <source>
        <dbReference type="PROSITE" id="PS51502"/>
    </source>
</evidence>
<dbReference type="Pfam" id="PF07876">
    <property type="entry name" value="Dabb"/>
    <property type="match status" value="1"/>
</dbReference>
<dbReference type="Gene3D" id="3.30.70.100">
    <property type="match status" value="1"/>
</dbReference>
<evidence type="ECO:0000313" key="2">
    <source>
        <dbReference type="EMBL" id="MCZ4587876.1"/>
    </source>
</evidence>
<dbReference type="SUPFAM" id="SSF54909">
    <property type="entry name" value="Dimeric alpha+beta barrel"/>
    <property type="match status" value="1"/>
</dbReference>
<reference evidence="2" key="1">
    <citation type="submission" date="2022-12" db="EMBL/GenBank/DDBJ databases">
        <authorList>
            <person name="Krivoruchko A.V."/>
            <person name="Elkin A."/>
        </authorList>
    </citation>
    <scope>NUCLEOTIDE SEQUENCE</scope>
    <source>
        <strain evidence="2">IEGM 249</strain>
    </source>
</reference>
<evidence type="ECO:0000313" key="3">
    <source>
        <dbReference type="EMBL" id="WLF51139.1"/>
    </source>
</evidence>
<evidence type="ECO:0000313" key="4">
    <source>
        <dbReference type="Proteomes" id="UP001066327"/>
    </source>
</evidence>
<dbReference type="Proteomes" id="UP001066327">
    <property type="component" value="Unassembled WGS sequence"/>
</dbReference>
<dbReference type="Proteomes" id="UP001231166">
    <property type="component" value="Chromosome"/>
</dbReference>
<gene>
    <name evidence="2" type="ORF">O4328_30010</name>
    <name evidence="3" type="ORF">Q5707_34990</name>
</gene>
<dbReference type="RefSeq" id="WP_242323499.1">
    <property type="nucleotide sequence ID" value="NZ_CP093380.1"/>
</dbReference>